<dbReference type="Gene3D" id="3.10.10.10">
    <property type="entry name" value="HIV Type 1 Reverse Transcriptase, subunit A, domain 1"/>
    <property type="match status" value="1"/>
</dbReference>
<dbReference type="Gene3D" id="3.30.70.270">
    <property type="match status" value="1"/>
</dbReference>
<comment type="caution">
    <text evidence="1">The sequence shown here is derived from an EMBL/GenBank/DDBJ whole genome shotgun (WGS) entry which is preliminary data.</text>
</comment>
<dbReference type="SUPFAM" id="SSF56672">
    <property type="entry name" value="DNA/RNA polymerases"/>
    <property type="match status" value="1"/>
</dbReference>
<evidence type="ECO:0000313" key="2">
    <source>
        <dbReference type="Proteomes" id="UP000198211"/>
    </source>
</evidence>
<sequence>MDSYPPVFIGDINGIKFNSFVFQFETYFRQKDYDLLAHGDFLALVQKNALVWFMIDETTINLWTVLKIAMNVELVGRLFGKIRNKLLAIEQAGGWVHRLWKFKELNRVVQVDALTGVNLFLNECLIPKLSEPSYEKNEWISTQEGVLKWELRDKAAPRNRKPKYSDEAMNTIRFKREDLLLTNSNFIDSGATINARCLEFCRRAGLESEMQDHAPSYYQQARYECHQDDREITCVHRGISTSFLFQKTWMSYLLTSGETKYITGKQFKRLLRKPQKLECRINPNLCFTHGVPTFCVKKPVVRDYRTMNNHTAQLYGFTQWLLPIQDARCRFNYTAFQTADRAFEYLVVPMGLSSIHVTFNDGTHRLLNDMAEFCLSYVDGIYIFTRKFKRALDSSGPGVNTDKNQRYIK</sequence>
<gene>
    <name evidence="1" type="ORF">PHMEG_00012384</name>
</gene>
<dbReference type="InterPro" id="IPR043502">
    <property type="entry name" value="DNA/RNA_pol_sf"/>
</dbReference>
<name>A0A225W8X4_9STRA</name>
<reference evidence="2" key="1">
    <citation type="submission" date="2017-03" db="EMBL/GenBank/DDBJ databases">
        <title>Phytopthora megakarya and P. palmivora, two closely related causual agents of cacao black pod achieved similar genome size and gene model numbers by different mechanisms.</title>
        <authorList>
            <person name="Ali S."/>
            <person name="Shao J."/>
            <person name="Larry D.J."/>
            <person name="Kronmiller B."/>
            <person name="Shen D."/>
            <person name="Strem M.D."/>
            <person name="Melnick R.L."/>
            <person name="Guiltinan M.J."/>
            <person name="Tyler B.M."/>
            <person name="Meinhardt L.W."/>
            <person name="Bailey B.A."/>
        </authorList>
    </citation>
    <scope>NUCLEOTIDE SEQUENCE [LARGE SCALE GENOMIC DNA]</scope>
    <source>
        <strain evidence="2">zdho120</strain>
    </source>
</reference>
<dbReference type="EMBL" id="NBNE01001397">
    <property type="protein sequence ID" value="OWZ14176.1"/>
    <property type="molecule type" value="Genomic_DNA"/>
</dbReference>
<dbReference type="Proteomes" id="UP000198211">
    <property type="component" value="Unassembled WGS sequence"/>
</dbReference>
<accession>A0A225W8X4</accession>
<keyword evidence="2" id="KW-1185">Reference proteome</keyword>
<dbReference type="InterPro" id="IPR043128">
    <property type="entry name" value="Rev_trsase/Diguanyl_cyclase"/>
</dbReference>
<evidence type="ECO:0000313" key="1">
    <source>
        <dbReference type="EMBL" id="OWZ14176.1"/>
    </source>
</evidence>
<protein>
    <submittedName>
        <fullName evidence="1">Uncharacterized protein</fullName>
    </submittedName>
</protein>
<proteinExistence type="predicted"/>
<dbReference type="AlphaFoldDB" id="A0A225W8X4"/>
<organism evidence="1 2">
    <name type="scientific">Phytophthora megakarya</name>
    <dbReference type="NCBI Taxonomy" id="4795"/>
    <lineage>
        <taxon>Eukaryota</taxon>
        <taxon>Sar</taxon>
        <taxon>Stramenopiles</taxon>
        <taxon>Oomycota</taxon>
        <taxon>Peronosporomycetes</taxon>
        <taxon>Peronosporales</taxon>
        <taxon>Peronosporaceae</taxon>
        <taxon>Phytophthora</taxon>
    </lineage>
</organism>